<feature type="chain" id="PRO_5013154724" description="DUF7707 domain-containing protein" evidence="1">
    <location>
        <begin position="19"/>
        <end position="191"/>
    </location>
</feature>
<dbReference type="VEuPathDB" id="FungiDB:ASPZODRAFT_136856"/>
<proteinExistence type="predicted"/>
<dbReference type="EMBL" id="KV878355">
    <property type="protein sequence ID" value="OJJ42983.1"/>
    <property type="molecule type" value="Genomic_DNA"/>
</dbReference>
<gene>
    <name evidence="3" type="ORF">ASPZODRAFT_136856</name>
</gene>
<dbReference type="RefSeq" id="XP_022577493.1">
    <property type="nucleotide sequence ID" value="XM_022724152.1"/>
</dbReference>
<keyword evidence="4" id="KW-1185">Reference proteome</keyword>
<dbReference type="AlphaFoldDB" id="A0A1L9S747"/>
<feature type="signal peptide" evidence="1">
    <location>
        <begin position="1"/>
        <end position="18"/>
    </location>
</feature>
<evidence type="ECO:0000256" key="1">
    <source>
        <dbReference type="SAM" id="SignalP"/>
    </source>
</evidence>
<accession>A0A1L9S747</accession>
<keyword evidence="1" id="KW-0732">Signal</keyword>
<dbReference type="InterPro" id="IPR056124">
    <property type="entry name" value="DUF7707"/>
</dbReference>
<dbReference type="GeneID" id="34610617"/>
<evidence type="ECO:0000313" key="4">
    <source>
        <dbReference type="Proteomes" id="UP000184188"/>
    </source>
</evidence>
<dbReference type="Pfam" id="PF24808">
    <property type="entry name" value="DUF7707"/>
    <property type="match status" value="1"/>
</dbReference>
<evidence type="ECO:0000259" key="2">
    <source>
        <dbReference type="Pfam" id="PF24808"/>
    </source>
</evidence>
<organism evidence="3 4">
    <name type="scientific">Penicilliopsis zonata CBS 506.65</name>
    <dbReference type="NCBI Taxonomy" id="1073090"/>
    <lineage>
        <taxon>Eukaryota</taxon>
        <taxon>Fungi</taxon>
        <taxon>Dikarya</taxon>
        <taxon>Ascomycota</taxon>
        <taxon>Pezizomycotina</taxon>
        <taxon>Eurotiomycetes</taxon>
        <taxon>Eurotiomycetidae</taxon>
        <taxon>Eurotiales</taxon>
        <taxon>Aspergillaceae</taxon>
        <taxon>Penicilliopsis</taxon>
    </lineage>
</organism>
<protein>
    <recommendedName>
        <fullName evidence="2">DUF7707 domain-containing protein</fullName>
    </recommendedName>
</protein>
<name>A0A1L9S747_9EURO</name>
<reference evidence="4" key="1">
    <citation type="journal article" date="2017" name="Genome Biol.">
        <title>Comparative genomics reveals high biological diversity and specific adaptations in the industrially and medically important fungal genus Aspergillus.</title>
        <authorList>
            <person name="de Vries R.P."/>
            <person name="Riley R."/>
            <person name="Wiebenga A."/>
            <person name="Aguilar-Osorio G."/>
            <person name="Amillis S."/>
            <person name="Uchima C.A."/>
            <person name="Anderluh G."/>
            <person name="Asadollahi M."/>
            <person name="Askin M."/>
            <person name="Barry K."/>
            <person name="Battaglia E."/>
            <person name="Bayram O."/>
            <person name="Benocci T."/>
            <person name="Braus-Stromeyer S.A."/>
            <person name="Caldana C."/>
            <person name="Canovas D."/>
            <person name="Cerqueira G.C."/>
            <person name="Chen F."/>
            <person name="Chen W."/>
            <person name="Choi C."/>
            <person name="Clum A."/>
            <person name="Dos Santos R.A."/>
            <person name="Damasio A.R."/>
            <person name="Diallinas G."/>
            <person name="Emri T."/>
            <person name="Fekete E."/>
            <person name="Flipphi M."/>
            <person name="Freyberg S."/>
            <person name="Gallo A."/>
            <person name="Gournas C."/>
            <person name="Habgood R."/>
            <person name="Hainaut M."/>
            <person name="Harispe M.L."/>
            <person name="Henrissat B."/>
            <person name="Hilden K.S."/>
            <person name="Hope R."/>
            <person name="Hossain A."/>
            <person name="Karabika E."/>
            <person name="Karaffa L."/>
            <person name="Karanyi Z."/>
            <person name="Krasevec N."/>
            <person name="Kuo A."/>
            <person name="Kusch H."/>
            <person name="LaButti K."/>
            <person name="Lagendijk E.L."/>
            <person name="Lapidus A."/>
            <person name="Levasseur A."/>
            <person name="Lindquist E."/>
            <person name="Lipzen A."/>
            <person name="Logrieco A.F."/>
            <person name="MacCabe A."/>
            <person name="Maekelae M.R."/>
            <person name="Malavazi I."/>
            <person name="Melin P."/>
            <person name="Meyer V."/>
            <person name="Mielnichuk N."/>
            <person name="Miskei M."/>
            <person name="Molnar A.P."/>
            <person name="Mule G."/>
            <person name="Ngan C.Y."/>
            <person name="Orejas M."/>
            <person name="Orosz E."/>
            <person name="Ouedraogo J.P."/>
            <person name="Overkamp K.M."/>
            <person name="Park H.-S."/>
            <person name="Perrone G."/>
            <person name="Piumi F."/>
            <person name="Punt P.J."/>
            <person name="Ram A.F."/>
            <person name="Ramon A."/>
            <person name="Rauscher S."/>
            <person name="Record E."/>
            <person name="Riano-Pachon D.M."/>
            <person name="Robert V."/>
            <person name="Roehrig J."/>
            <person name="Ruller R."/>
            <person name="Salamov A."/>
            <person name="Salih N.S."/>
            <person name="Samson R.A."/>
            <person name="Sandor E."/>
            <person name="Sanguinetti M."/>
            <person name="Schuetze T."/>
            <person name="Sepcic K."/>
            <person name="Shelest E."/>
            <person name="Sherlock G."/>
            <person name="Sophianopoulou V."/>
            <person name="Squina F.M."/>
            <person name="Sun H."/>
            <person name="Susca A."/>
            <person name="Todd R.B."/>
            <person name="Tsang A."/>
            <person name="Unkles S.E."/>
            <person name="van de Wiele N."/>
            <person name="van Rossen-Uffink D."/>
            <person name="Oliveira J.V."/>
            <person name="Vesth T.C."/>
            <person name="Visser J."/>
            <person name="Yu J.-H."/>
            <person name="Zhou M."/>
            <person name="Andersen M.R."/>
            <person name="Archer D.B."/>
            <person name="Baker S.E."/>
            <person name="Benoit I."/>
            <person name="Brakhage A.A."/>
            <person name="Braus G.H."/>
            <person name="Fischer R."/>
            <person name="Frisvad J.C."/>
            <person name="Goldman G.H."/>
            <person name="Houbraken J."/>
            <person name="Oakley B."/>
            <person name="Pocsi I."/>
            <person name="Scazzocchio C."/>
            <person name="Seiboth B."/>
            <person name="vanKuyk P.A."/>
            <person name="Wortman J."/>
            <person name="Dyer P.S."/>
            <person name="Grigoriev I.V."/>
        </authorList>
    </citation>
    <scope>NUCLEOTIDE SEQUENCE [LARGE SCALE GENOMIC DNA]</scope>
    <source>
        <strain evidence="4">CBS 506.65</strain>
    </source>
</reference>
<dbReference type="OrthoDB" id="2121879at2759"/>
<sequence length="191" mass="19539">MLTSAALIFSALMATAVGNYTFPYGFDIDNTTLTERSQWCTAERNSCPLICGGVADENTCDATTLAFTCVCSNGSEADVALYEQTVPFYVCQATYAQCIEENPNNLDAQESCKANETCGTLNASAVSTTSTAASTASATASASTTTGSSSTTASASSSATSSGAAAALRIAQDHSTSLLVGAFLVAFRVML</sequence>
<dbReference type="PANTHER" id="PTHR38118:SF4">
    <property type="match status" value="1"/>
</dbReference>
<evidence type="ECO:0000313" key="3">
    <source>
        <dbReference type="EMBL" id="OJJ42983.1"/>
    </source>
</evidence>
<dbReference type="Proteomes" id="UP000184188">
    <property type="component" value="Unassembled WGS sequence"/>
</dbReference>
<feature type="domain" description="DUF7707" evidence="2">
    <location>
        <begin position="26"/>
        <end position="122"/>
    </location>
</feature>
<dbReference type="PANTHER" id="PTHR38118">
    <property type="entry name" value="ANCHORED CELL WALL PROTEIN 11-RELATED"/>
    <property type="match status" value="1"/>
</dbReference>